<dbReference type="PANTHER" id="PTHR48105">
    <property type="entry name" value="THIOREDOXIN REDUCTASE 1-RELATED-RELATED"/>
    <property type="match status" value="1"/>
</dbReference>
<dbReference type="PRINTS" id="PR00469">
    <property type="entry name" value="PNDRDTASEII"/>
</dbReference>
<dbReference type="EMBL" id="FZOF01000007">
    <property type="protein sequence ID" value="SNS62537.1"/>
    <property type="molecule type" value="Genomic_DNA"/>
</dbReference>
<reference evidence="5 6" key="1">
    <citation type="submission" date="2017-06" db="EMBL/GenBank/DDBJ databases">
        <authorList>
            <person name="Kim H.J."/>
            <person name="Triplett B.A."/>
        </authorList>
    </citation>
    <scope>NUCLEOTIDE SEQUENCE [LARGE SCALE GENOMIC DNA]</scope>
    <source>
        <strain evidence="5 6">CGMCC 4.1858</strain>
    </source>
</reference>
<sequence length="357" mass="36754">MDENTSDIGGNGIEAPGGVWDVVVVGGGAAGLSGALTLARVRRPVLVIDAGEPRNAPAAAAHGLLGRDGIAPLELLRKGREEVASYGGRVVAGRVTAIHRDGGRFVVECADGRRTAARRVLVASGLADELPDVPGLVERWGRDVVHCVFCHGWEVRDTAVGVLGSFHQALLFRQLSEDVTLFLRPGTDLTPDQWEQLAGLGVGVVEGAVSGLETDGADRLAGVRLTSGHTVPVRVLAVAPRFTARASFLGGLGLAVREHPAGFGEQLTVDASGFTGVDGVWAAGNVGDLMAGVPAAAASGTTAAAAIVMDLLTDDARAAARTRRAEDAEVFGGRMEAEVTRRVLGTRAHGVDPLPGT</sequence>
<protein>
    <submittedName>
        <fullName evidence="5">Thioredoxin reductase</fullName>
    </submittedName>
</protein>
<evidence type="ECO:0000313" key="6">
    <source>
        <dbReference type="Proteomes" id="UP000198280"/>
    </source>
</evidence>
<keyword evidence="2" id="KW-0560">Oxidoreductase</keyword>
<evidence type="ECO:0000259" key="4">
    <source>
        <dbReference type="Pfam" id="PF07992"/>
    </source>
</evidence>
<dbReference type="InterPro" id="IPR050097">
    <property type="entry name" value="Ferredoxin-NADP_redctase_2"/>
</dbReference>
<dbReference type="Proteomes" id="UP000198280">
    <property type="component" value="Unassembled WGS sequence"/>
</dbReference>
<evidence type="ECO:0000256" key="1">
    <source>
        <dbReference type="ARBA" id="ARBA00022630"/>
    </source>
</evidence>
<feature type="domain" description="FAD/NAD(P)-binding" evidence="4">
    <location>
        <begin position="21"/>
        <end position="300"/>
    </location>
</feature>
<proteinExistence type="predicted"/>
<dbReference type="RefSeq" id="WP_089224613.1">
    <property type="nucleotide sequence ID" value="NZ_FZOF01000007.1"/>
</dbReference>
<dbReference type="Gene3D" id="3.50.50.60">
    <property type="entry name" value="FAD/NAD(P)-binding domain"/>
    <property type="match status" value="2"/>
</dbReference>
<comment type="catalytic activity">
    <reaction evidence="3">
        <text>[thioredoxin]-dithiol + NADP(+) = [thioredoxin]-disulfide + NADPH + H(+)</text>
        <dbReference type="Rhea" id="RHEA:20345"/>
        <dbReference type="Rhea" id="RHEA-COMP:10698"/>
        <dbReference type="Rhea" id="RHEA-COMP:10700"/>
        <dbReference type="ChEBI" id="CHEBI:15378"/>
        <dbReference type="ChEBI" id="CHEBI:29950"/>
        <dbReference type="ChEBI" id="CHEBI:50058"/>
        <dbReference type="ChEBI" id="CHEBI:57783"/>
        <dbReference type="ChEBI" id="CHEBI:58349"/>
        <dbReference type="EC" id="1.8.1.9"/>
    </reaction>
</comment>
<dbReference type="Pfam" id="PF07992">
    <property type="entry name" value="Pyr_redox_2"/>
    <property type="match status" value="1"/>
</dbReference>
<accession>A0A239FZR7</accession>
<evidence type="ECO:0000256" key="2">
    <source>
        <dbReference type="ARBA" id="ARBA00023002"/>
    </source>
</evidence>
<dbReference type="GO" id="GO:0004791">
    <property type="term" value="F:thioredoxin-disulfide reductase (NADPH) activity"/>
    <property type="evidence" value="ECO:0007669"/>
    <property type="project" value="UniProtKB-EC"/>
</dbReference>
<dbReference type="InterPro" id="IPR023753">
    <property type="entry name" value="FAD/NAD-binding_dom"/>
</dbReference>
<dbReference type="OrthoDB" id="9786503at2"/>
<keyword evidence="1" id="KW-0285">Flavoprotein</keyword>
<dbReference type="PRINTS" id="PR00368">
    <property type="entry name" value="FADPNR"/>
</dbReference>
<name>A0A239FZR7_9ACTN</name>
<evidence type="ECO:0000313" key="5">
    <source>
        <dbReference type="EMBL" id="SNS62537.1"/>
    </source>
</evidence>
<gene>
    <name evidence="5" type="ORF">SAMN05216252_107164</name>
</gene>
<dbReference type="SUPFAM" id="SSF51905">
    <property type="entry name" value="FAD/NAD(P)-binding domain"/>
    <property type="match status" value="1"/>
</dbReference>
<evidence type="ECO:0000256" key="3">
    <source>
        <dbReference type="ARBA" id="ARBA00048132"/>
    </source>
</evidence>
<dbReference type="AlphaFoldDB" id="A0A239FZR7"/>
<keyword evidence="6" id="KW-1185">Reference proteome</keyword>
<organism evidence="5 6">
    <name type="scientific">Actinacidiphila glaucinigra</name>
    <dbReference type="NCBI Taxonomy" id="235986"/>
    <lineage>
        <taxon>Bacteria</taxon>
        <taxon>Bacillati</taxon>
        <taxon>Actinomycetota</taxon>
        <taxon>Actinomycetes</taxon>
        <taxon>Kitasatosporales</taxon>
        <taxon>Streptomycetaceae</taxon>
        <taxon>Actinacidiphila</taxon>
    </lineage>
</organism>
<dbReference type="InterPro" id="IPR036188">
    <property type="entry name" value="FAD/NAD-bd_sf"/>
</dbReference>